<evidence type="ECO:0000313" key="2">
    <source>
        <dbReference type="EMBL" id="KAH3891006.1"/>
    </source>
</evidence>
<dbReference type="AlphaFoldDB" id="A0A9D4NAG8"/>
<evidence type="ECO:0000256" key="1">
    <source>
        <dbReference type="SAM" id="SignalP"/>
    </source>
</evidence>
<sequence length="66" mass="6917">MSGTAASAILMTTLASTADAAEFLASFTTFSYVPVNFFQISVIAITGIRTGCENSCGYHIAIGLYK</sequence>
<dbReference type="EMBL" id="JAIWYP010000001">
    <property type="protein sequence ID" value="KAH3891006.1"/>
    <property type="molecule type" value="Genomic_DNA"/>
</dbReference>
<feature type="signal peptide" evidence="1">
    <location>
        <begin position="1"/>
        <end position="20"/>
    </location>
</feature>
<keyword evidence="1" id="KW-0732">Signal</keyword>
<name>A0A9D4NAG8_DREPO</name>
<reference evidence="2" key="2">
    <citation type="submission" date="2020-11" db="EMBL/GenBank/DDBJ databases">
        <authorList>
            <person name="McCartney M.A."/>
            <person name="Auch B."/>
            <person name="Kono T."/>
            <person name="Mallez S."/>
            <person name="Becker A."/>
            <person name="Gohl D.M."/>
            <person name="Silverstein K.A.T."/>
            <person name="Koren S."/>
            <person name="Bechman K.B."/>
            <person name="Herman A."/>
            <person name="Abrahante J.E."/>
            <person name="Garbe J."/>
        </authorList>
    </citation>
    <scope>NUCLEOTIDE SEQUENCE</scope>
    <source>
        <strain evidence="2">Duluth1</strain>
        <tissue evidence="2">Whole animal</tissue>
    </source>
</reference>
<comment type="caution">
    <text evidence="2">The sequence shown here is derived from an EMBL/GenBank/DDBJ whole genome shotgun (WGS) entry which is preliminary data.</text>
</comment>
<keyword evidence="3" id="KW-1185">Reference proteome</keyword>
<feature type="chain" id="PRO_5039374095" evidence="1">
    <location>
        <begin position="21"/>
        <end position="66"/>
    </location>
</feature>
<gene>
    <name evidence="2" type="ORF">DPMN_015097</name>
</gene>
<dbReference type="Proteomes" id="UP000828390">
    <property type="component" value="Unassembled WGS sequence"/>
</dbReference>
<protein>
    <submittedName>
        <fullName evidence="2">Uncharacterized protein</fullName>
    </submittedName>
</protein>
<accession>A0A9D4NAG8</accession>
<reference evidence="2" key="1">
    <citation type="journal article" date="2019" name="bioRxiv">
        <title>The Genome of the Zebra Mussel, Dreissena polymorpha: A Resource for Invasive Species Research.</title>
        <authorList>
            <person name="McCartney M.A."/>
            <person name="Auch B."/>
            <person name="Kono T."/>
            <person name="Mallez S."/>
            <person name="Zhang Y."/>
            <person name="Obille A."/>
            <person name="Becker A."/>
            <person name="Abrahante J.E."/>
            <person name="Garbe J."/>
            <person name="Badalamenti J.P."/>
            <person name="Herman A."/>
            <person name="Mangelson H."/>
            <person name="Liachko I."/>
            <person name="Sullivan S."/>
            <person name="Sone E.D."/>
            <person name="Koren S."/>
            <person name="Silverstein K.A.T."/>
            <person name="Beckman K.B."/>
            <person name="Gohl D.M."/>
        </authorList>
    </citation>
    <scope>NUCLEOTIDE SEQUENCE</scope>
    <source>
        <strain evidence="2">Duluth1</strain>
        <tissue evidence="2">Whole animal</tissue>
    </source>
</reference>
<organism evidence="2 3">
    <name type="scientific">Dreissena polymorpha</name>
    <name type="common">Zebra mussel</name>
    <name type="synonym">Mytilus polymorpha</name>
    <dbReference type="NCBI Taxonomy" id="45954"/>
    <lineage>
        <taxon>Eukaryota</taxon>
        <taxon>Metazoa</taxon>
        <taxon>Spiralia</taxon>
        <taxon>Lophotrochozoa</taxon>
        <taxon>Mollusca</taxon>
        <taxon>Bivalvia</taxon>
        <taxon>Autobranchia</taxon>
        <taxon>Heteroconchia</taxon>
        <taxon>Euheterodonta</taxon>
        <taxon>Imparidentia</taxon>
        <taxon>Neoheterodontei</taxon>
        <taxon>Myida</taxon>
        <taxon>Dreissenoidea</taxon>
        <taxon>Dreissenidae</taxon>
        <taxon>Dreissena</taxon>
    </lineage>
</organism>
<proteinExistence type="predicted"/>
<evidence type="ECO:0000313" key="3">
    <source>
        <dbReference type="Proteomes" id="UP000828390"/>
    </source>
</evidence>